<dbReference type="EMBL" id="UYWX01022422">
    <property type="protein sequence ID" value="VDM35861.1"/>
    <property type="molecule type" value="Genomic_DNA"/>
</dbReference>
<feature type="transmembrane region" description="Helical" evidence="5">
    <location>
        <begin position="168"/>
        <end position="190"/>
    </location>
</feature>
<dbReference type="InterPro" id="IPR011527">
    <property type="entry name" value="ABC1_TM_dom"/>
</dbReference>
<evidence type="ECO:0000256" key="1">
    <source>
        <dbReference type="ARBA" id="ARBA00004141"/>
    </source>
</evidence>
<evidence type="ECO:0000259" key="6">
    <source>
        <dbReference type="PROSITE" id="PS50929"/>
    </source>
</evidence>
<keyword evidence="8" id="KW-1185">Reference proteome</keyword>
<keyword evidence="4 5" id="KW-0472">Membrane</keyword>
<protein>
    <recommendedName>
        <fullName evidence="6">ABC transmembrane type-1 domain-containing protein</fullName>
    </recommendedName>
</protein>
<dbReference type="GO" id="GO:0005524">
    <property type="term" value="F:ATP binding"/>
    <property type="evidence" value="ECO:0007669"/>
    <property type="project" value="InterPro"/>
</dbReference>
<feature type="transmembrane region" description="Helical" evidence="5">
    <location>
        <begin position="144"/>
        <end position="162"/>
    </location>
</feature>
<accession>A0A3P7FIL2</accession>
<feature type="transmembrane region" description="Helical" evidence="5">
    <location>
        <begin position="71"/>
        <end position="92"/>
    </location>
</feature>
<dbReference type="Proteomes" id="UP000274429">
    <property type="component" value="Unassembled WGS sequence"/>
</dbReference>
<dbReference type="InterPro" id="IPR036640">
    <property type="entry name" value="ABC1_TM_sf"/>
</dbReference>
<evidence type="ECO:0000256" key="4">
    <source>
        <dbReference type="ARBA" id="ARBA00023136"/>
    </source>
</evidence>
<feature type="transmembrane region" description="Helical" evidence="5">
    <location>
        <begin position="262"/>
        <end position="280"/>
    </location>
</feature>
<dbReference type="AlphaFoldDB" id="A0A3P7FIL2"/>
<evidence type="ECO:0000256" key="5">
    <source>
        <dbReference type="SAM" id="Phobius"/>
    </source>
</evidence>
<dbReference type="GO" id="GO:0140359">
    <property type="term" value="F:ABC-type transporter activity"/>
    <property type="evidence" value="ECO:0007669"/>
    <property type="project" value="InterPro"/>
</dbReference>
<dbReference type="OrthoDB" id="6500128at2759"/>
<keyword evidence="3 5" id="KW-1133">Transmembrane helix</keyword>
<dbReference type="GO" id="GO:0005886">
    <property type="term" value="C:plasma membrane"/>
    <property type="evidence" value="ECO:0007669"/>
    <property type="project" value="TreeGrafter"/>
</dbReference>
<feature type="domain" description="ABC transmembrane type-1" evidence="6">
    <location>
        <begin position="25"/>
        <end position="321"/>
    </location>
</feature>
<evidence type="ECO:0000256" key="2">
    <source>
        <dbReference type="ARBA" id="ARBA00022692"/>
    </source>
</evidence>
<organism evidence="7 8">
    <name type="scientific">Hydatigena taeniaeformis</name>
    <name type="common">Feline tapeworm</name>
    <name type="synonym">Taenia taeniaeformis</name>
    <dbReference type="NCBI Taxonomy" id="6205"/>
    <lineage>
        <taxon>Eukaryota</taxon>
        <taxon>Metazoa</taxon>
        <taxon>Spiralia</taxon>
        <taxon>Lophotrochozoa</taxon>
        <taxon>Platyhelminthes</taxon>
        <taxon>Cestoda</taxon>
        <taxon>Eucestoda</taxon>
        <taxon>Cyclophyllidea</taxon>
        <taxon>Taeniidae</taxon>
        <taxon>Hydatigera</taxon>
    </lineage>
</organism>
<keyword evidence="2 5" id="KW-0812">Transmembrane</keyword>
<dbReference type="Gene3D" id="1.20.1560.10">
    <property type="entry name" value="ABC transporter type 1, transmembrane domain"/>
    <property type="match status" value="1"/>
</dbReference>
<feature type="transmembrane region" description="Helical" evidence="5">
    <location>
        <begin position="21"/>
        <end position="44"/>
    </location>
</feature>
<gene>
    <name evidence="7" type="ORF">TTAC_LOCUS10881</name>
</gene>
<evidence type="ECO:0000256" key="3">
    <source>
        <dbReference type="ARBA" id="ARBA00022989"/>
    </source>
</evidence>
<dbReference type="PANTHER" id="PTHR24222:SF76">
    <property type="entry name" value="MYCOBACTIN IMPORT ATP-BINDING_PERMEASE PROTEIN IRTB"/>
    <property type="match status" value="1"/>
</dbReference>
<dbReference type="PANTHER" id="PTHR24222">
    <property type="entry name" value="ABC TRANSPORTER B FAMILY"/>
    <property type="match status" value="1"/>
</dbReference>
<reference evidence="7 8" key="1">
    <citation type="submission" date="2018-11" db="EMBL/GenBank/DDBJ databases">
        <authorList>
            <consortium name="Pathogen Informatics"/>
        </authorList>
    </citation>
    <scope>NUCLEOTIDE SEQUENCE [LARGE SCALE GENOMIC DNA]</scope>
</reference>
<dbReference type="CDD" id="cd18577">
    <property type="entry name" value="ABC_6TM_Pgp_ABCB1_D1_like"/>
    <property type="match status" value="1"/>
</dbReference>
<name>A0A3P7FIL2_HYDTA</name>
<evidence type="ECO:0000313" key="8">
    <source>
        <dbReference type="Proteomes" id="UP000274429"/>
    </source>
</evidence>
<dbReference type="PROSITE" id="PS50929">
    <property type="entry name" value="ABC_TM1F"/>
    <property type="match status" value="1"/>
</dbReference>
<comment type="subcellular location">
    <subcellularLocation>
        <location evidence="1">Membrane</location>
        <topology evidence="1">Multi-pass membrane protein</topology>
    </subcellularLocation>
</comment>
<proteinExistence type="predicted"/>
<feature type="transmembrane region" description="Helical" evidence="5">
    <location>
        <begin position="292"/>
        <end position="313"/>
    </location>
</feature>
<dbReference type="SUPFAM" id="SSF90123">
    <property type="entry name" value="ABC transporter transmembrane region"/>
    <property type="match status" value="1"/>
</dbReference>
<sequence>MVRHTYLFVNRQFRYADKADVIMLIIGAIGSIIVGISFPLNLLIVTEVVNGFVGPDANIEALKTMDEMLKWYILLASITLAVGFAQMFCFSLSSKRQSRRIRLKLFKQMLRQDASWFDRQSMGDLITKMTSQVDQIEAGIGDRLGRFLQNLVLFISCFGSAFQNQWKMALVGLSTTPVIVIAFVILGVGLSRYSTKEEKAYSRANSIASEVLSSIRTVFAFIGQEKESTRYDTNLGAAARVSFKKNIVVGFGNISIPFFLHLWKLFAIFASAGLTFWYGAKLMFNGEPGVDGGKIVSVVLAFLVGSIALGLVLPEFTYFARAVAAAKSTFWVIERASSYHSGSANVSRPRLR</sequence>
<evidence type="ECO:0000313" key="7">
    <source>
        <dbReference type="EMBL" id="VDM35861.1"/>
    </source>
</evidence>
<dbReference type="Pfam" id="PF00664">
    <property type="entry name" value="ABC_membrane"/>
    <property type="match status" value="1"/>
</dbReference>
<dbReference type="InterPro" id="IPR039421">
    <property type="entry name" value="Type_1_exporter"/>
</dbReference>